<keyword evidence="11" id="KW-0664">Pyridoxine biosynthesis</keyword>
<evidence type="ECO:0000256" key="6">
    <source>
        <dbReference type="ARBA" id="ARBA00011738"/>
    </source>
</evidence>
<evidence type="ECO:0000256" key="5">
    <source>
        <dbReference type="ARBA" id="ARBA00007301"/>
    </source>
</evidence>
<dbReference type="OrthoDB" id="303614at2759"/>
<evidence type="ECO:0000256" key="7">
    <source>
        <dbReference type="ARBA" id="ARBA00012801"/>
    </source>
</evidence>
<evidence type="ECO:0000256" key="12">
    <source>
        <dbReference type="SAM" id="MobiDB-lite"/>
    </source>
</evidence>
<evidence type="ECO:0000256" key="8">
    <source>
        <dbReference type="ARBA" id="ARBA00022630"/>
    </source>
</evidence>
<dbReference type="SUPFAM" id="SSF50475">
    <property type="entry name" value="FMN-binding split barrel"/>
    <property type="match status" value="1"/>
</dbReference>
<dbReference type="OMA" id="AYFRTRP"/>
<dbReference type="NCBIfam" id="NF004231">
    <property type="entry name" value="PRK05679.1"/>
    <property type="match status" value="1"/>
</dbReference>
<organism evidence="15 16">
    <name type="scientific">Branchiostoma floridae</name>
    <name type="common">Florida lancelet</name>
    <name type="synonym">Amphioxus</name>
    <dbReference type="NCBI Taxonomy" id="7739"/>
    <lineage>
        <taxon>Eukaryota</taxon>
        <taxon>Metazoa</taxon>
        <taxon>Chordata</taxon>
        <taxon>Cephalochordata</taxon>
        <taxon>Leptocardii</taxon>
        <taxon>Amphioxiformes</taxon>
        <taxon>Branchiostomatidae</taxon>
        <taxon>Branchiostoma</taxon>
    </lineage>
</organism>
<dbReference type="InterPro" id="IPR011576">
    <property type="entry name" value="Pyridox_Oxase_N"/>
</dbReference>
<comment type="subunit">
    <text evidence="6">Homodimer.</text>
</comment>
<dbReference type="EC" id="1.4.3.5" evidence="7"/>
<gene>
    <name evidence="16" type="primary">LOC118424069</name>
</gene>
<accession>A0A9J7LTR1</accession>
<evidence type="ECO:0000259" key="14">
    <source>
        <dbReference type="Pfam" id="PF10590"/>
    </source>
</evidence>
<evidence type="ECO:0000259" key="13">
    <source>
        <dbReference type="Pfam" id="PF01243"/>
    </source>
</evidence>
<evidence type="ECO:0000313" key="16">
    <source>
        <dbReference type="RefSeq" id="XP_035688436.1"/>
    </source>
</evidence>
<evidence type="ECO:0000256" key="2">
    <source>
        <dbReference type="ARBA" id="ARBA00003691"/>
    </source>
</evidence>
<dbReference type="GeneID" id="118424069"/>
<feature type="domain" description="Pyridoxamine 5'-phosphate oxidase N-terminal" evidence="13">
    <location>
        <begin position="86"/>
        <end position="198"/>
    </location>
</feature>
<dbReference type="PROSITE" id="PS01064">
    <property type="entry name" value="PYRIDOX_OXIDASE"/>
    <property type="match status" value="1"/>
</dbReference>
<comment type="pathway">
    <text evidence="4">Cofactor metabolism; pyridoxal 5'-phosphate salvage; pyridoxal 5'-phosphate from pyridoxine 5'-phosphate: step 1/1.</text>
</comment>
<dbReference type="InterPro" id="IPR019740">
    <property type="entry name" value="Pyridox_Oxase_CS"/>
</dbReference>
<comment type="cofactor">
    <cofactor evidence="1">
        <name>FMN</name>
        <dbReference type="ChEBI" id="CHEBI:58210"/>
    </cofactor>
</comment>
<dbReference type="GO" id="GO:0004733">
    <property type="term" value="F:pyridoxamine phosphate oxidase activity"/>
    <property type="evidence" value="ECO:0000318"/>
    <property type="project" value="GO_Central"/>
</dbReference>
<name>A0A9J7LTR1_BRAFL</name>
<dbReference type="PANTHER" id="PTHR10851">
    <property type="entry name" value="PYRIDOXINE-5-PHOSPHATE OXIDASE"/>
    <property type="match status" value="1"/>
</dbReference>
<evidence type="ECO:0000256" key="10">
    <source>
        <dbReference type="ARBA" id="ARBA00023002"/>
    </source>
</evidence>
<keyword evidence="10" id="KW-0560">Oxidoreductase</keyword>
<dbReference type="InterPro" id="IPR019576">
    <property type="entry name" value="Pyridoxamine_oxidase_dimer_C"/>
</dbReference>
<evidence type="ECO:0000256" key="3">
    <source>
        <dbReference type="ARBA" id="ARBA00004738"/>
    </source>
</evidence>
<reference evidence="15" key="1">
    <citation type="journal article" date="2020" name="Nat. Ecol. Evol.">
        <title>Deeply conserved synteny resolves early events in vertebrate evolution.</title>
        <authorList>
            <person name="Simakov O."/>
            <person name="Marletaz F."/>
            <person name="Yue J.X."/>
            <person name="O'Connell B."/>
            <person name="Jenkins J."/>
            <person name="Brandt A."/>
            <person name="Calef R."/>
            <person name="Tung C.H."/>
            <person name="Huang T.K."/>
            <person name="Schmutz J."/>
            <person name="Satoh N."/>
            <person name="Yu J.K."/>
            <person name="Putnam N.H."/>
            <person name="Green R.E."/>
            <person name="Rokhsar D.S."/>
        </authorList>
    </citation>
    <scope>NUCLEOTIDE SEQUENCE [LARGE SCALE GENOMIC DNA]</scope>
    <source>
        <strain evidence="15">S238N-H82</strain>
    </source>
</reference>
<dbReference type="PANTHER" id="PTHR10851:SF0">
    <property type="entry name" value="PYRIDOXINE-5'-PHOSPHATE OXIDASE"/>
    <property type="match status" value="1"/>
</dbReference>
<evidence type="ECO:0000256" key="1">
    <source>
        <dbReference type="ARBA" id="ARBA00001917"/>
    </source>
</evidence>
<proteinExistence type="inferred from homology"/>
<dbReference type="GO" id="GO:0042823">
    <property type="term" value="P:pyridoxal phosphate biosynthetic process"/>
    <property type="evidence" value="ECO:0000318"/>
    <property type="project" value="GO_Central"/>
</dbReference>
<evidence type="ECO:0000256" key="4">
    <source>
        <dbReference type="ARBA" id="ARBA00005037"/>
    </source>
</evidence>
<evidence type="ECO:0000256" key="9">
    <source>
        <dbReference type="ARBA" id="ARBA00022643"/>
    </source>
</evidence>
<dbReference type="RefSeq" id="XP_035688436.1">
    <property type="nucleotide sequence ID" value="XM_035832543.1"/>
</dbReference>
<dbReference type="FunFam" id="2.30.110.10:FF:000005">
    <property type="entry name" value="NAD(P)H-hydrate epimerase"/>
    <property type="match status" value="1"/>
</dbReference>
<comment type="similarity">
    <text evidence="5">Belongs to the pyridoxamine 5'-phosphate oxidase family.</text>
</comment>
<keyword evidence="9" id="KW-0288">FMN</keyword>
<dbReference type="InterPro" id="IPR012349">
    <property type="entry name" value="Split_barrel_FMN-bd"/>
</dbReference>
<feature type="compositionally biased region" description="Basic and acidic residues" evidence="12">
    <location>
        <begin position="248"/>
        <end position="259"/>
    </location>
</feature>
<feature type="region of interest" description="Disordered" evidence="12">
    <location>
        <begin position="248"/>
        <end position="272"/>
    </location>
</feature>
<dbReference type="Proteomes" id="UP000001554">
    <property type="component" value="Chromosome 10"/>
</dbReference>
<comment type="function">
    <text evidence="2">Catalyzes the oxidation of either pyridoxine 5'-phosphate (PNP) or pyridoxamine 5'-phosphate (PMP) into pyridoxal 5'-phosphate (PLP).</text>
</comment>
<comment type="pathway">
    <text evidence="3">Cofactor metabolism; pyridoxal 5'-phosphate salvage; pyridoxal 5'-phosphate from pyridoxamine 5'-phosphate: step 1/1.</text>
</comment>
<keyword evidence="8" id="KW-0285">Flavoprotein</keyword>
<feature type="domain" description="Pyridoxine 5'-phosphate oxidase dimerisation C-terminal" evidence="14">
    <location>
        <begin position="218"/>
        <end position="272"/>
    </location>
</feature>
<dbReference type="AlphaFoldDB" id="A0A9J7LTR1"/>
<dbReference type="GO" id="GO:0010181">
    <property type="term" value="F:FMN binding"/>
    <property type="evidence" value="ECO:0007669"/>
    <property type="project" value="InterPro"/>
</dbReference>
<dbReference type="KEGG" id="bfo:118424069"/>
<evidence type="ECO:0000313" key="15">
    <source>
        <dbReference type="Proteomes" id="UP000001554"/>
    </source>
</evidence>
<dbReference type="GO" id="GO:0008615">
    <property type="term" value="P:pyridoxine biosynthetic process"/>
    <property type="evidence" value="ECO:0007669"/>
    <property type="project" value="UniProtKB-KW"/>
</dbReference>
<dbReference type="HAMAP" id="MF_01629">
    <property type="entry name" value="PdxH"/>
    <property type="match status" value="1"/>
</dbReference>
<evidence type="ECO:0000256" key="11">
    <source>
        <dbReference type="ARBA" id="ARBA00023096"/>
    </source>
</evidence>
<dbReference type="Gene3D" id="2.30.110.10">
    <property type="entry name" value="Electron Transport, Fmn-binding Protein, Chain A"/>
    <property type="match status" value="1"/>
</dbReference>
<dbReference type="Pfam" id="PF10590">
    <property type="entry name" value="PNP_phzG_C"/>
    <property type="match status" value="1"/>
</dbReference>
<keyword evidence="15" id="KW-1185">Reference proteome</keyword>
<dbReference type="InterPro" id="IPR000659">
    <property type="entry name" value="Pyridox_Oxase"/>
</dbReference>
<reference evidence="16" key="2">
    <citation type="submission" date="2025-08" db="UniProtKB">
        <authorList>
            <consortium name="RefSeq"/>
        </authorList>
    </citation>
    <scope>IDENTIFICATION</scope>
    <source>
        <strain evidence="16">S238N-H82</strain>
        <tissue evidence="16">Testes</tissue>
    </source>
</reference>
<sequence>MAEFINAKIWYFVIQGTVRCRRAGDEIIRDAKMASTVDTNGINVAAMRKAYKGNEEVYTEDQLVSRDPIVQFAAWFEEAAKHPGVGEANAMCLATCTPEGRPSARMLLLKGYNNEGFRFFTNFESRKGRELAANPFASLCFYWEPLNRSVRIEGPVERLTDQQSSEYFHSRPRGSQIGAAVSHQSTVIEGRHVLDQREKELKEQYADEKVEIPKPDYWGGFHVIPEVIEFWQGQTTRLHDRIVFRRPHAGETPDEKSTHTGENGWVYERLSP</sequence>
<dbReference type="NCBIfam" id="TIGR00558">
    <property type="entry name" value="pdxH"/>
    <property type="match status" value="1"/>
</dbReference>
<dbReference type="Pfam" id="PF01243">
    <property type="entry name" value="PNPOx_N"/>
    <property type="match status" value="1"/>
</dbReference>
<protein>
    <recommendedName>
        <fullName evidence="7">pyridoxal 5'-phosphate synthase</fullName>
        <ecNumber evidence="7">1.4.3.5</ecNumber>
    </recommendedName>
</protein>